<reference evidence="1" key="1">
    <citation type="journal article" date="2014" name="Int. J. Syst. Evol. Microbiol.">
        <title>Complete genome sequence of Corynebacterium casei LMG S-19264T (=DSM 44701T), isolated from a smear-ripened cheese.</title>
        <authorList>
            <consortium name="US DOE Joint Genome Institute (JGI-PGF)"/>
            <person name="Walter F."/>
            <person name="Albersmeier A."/>
            <person name="Kalinowski J."/>
            <person name="Ruckert C."/>
        </authorList>
    </citation>
    <scope>NUCLEOTIDE SEQUENCE</scope>
    <source>
        <strain evidence="1">CGMCC 1.15966</strain>
    </source>
</reference>
<comment type="caution">
    <text evidence="1">The sequence shown here is derived from an EMBL/GenBank/DDBJ whole genome shotgun (WGS) entry which is preliminary data.</text>
</comment>
<evidence type="ECO:0000313" key="2">
    <source>
        <dbReference type="Proteomes" id="UP000614460"/>
    </source>
</evidence>
<sequence length="273" mass="32192">MNDFYKRNLIKIRDYAVNADKRVYIDPKESPRHFIDLDQIPHKDSIQIPWNKAKEKYNEKLLMSRGIVPWQIEKSFIQLRNAFYKKDSYRIIKVSADIGHYTADAHVPLHTTSNYNGQQTNQIGIHALWETRLPEKYSKKYNLYVGPAKYIDNVLDYAWSIVMESNALLDSVLQLEQNLSQKLPKILHRSYILRGQQIQTNYSDYYVETYHQQLNGMLHKRMKKSIHAIGSLWYTAWVDAGQPDLSNLKMNDLPTDTIDLSKHKIPQGREEWH</sequence>
<organism evidence="1 2">
    <name type="scientific">Sphingobacterium cellulitidis</name>
    <dbReference type="NCBI Taxonomy" id="1768011"/>
    <lineage>
        <taxon>Bacteria</taxon>
        <taxon>Pseudomonadati</taxon>
        <taxon>Bacteroidota</taxon>
        <taxon>Sphingobacteriia</taxon>
        <taxon>Sphingobacteriales</taxon>
        <taxon>Sphingobacteriaceae</taxon>
        <taxon>Sphingobacterium</taxon>
    </lineage>
</organism>
<dbReference type="SUPFAM" id="SSF48537">
    <property type="entry name" value="Phospholipase C/P1 nuclease"/>
    <property type="match status" value="1"/>
</dbReference>
<name>A0A8H9G3Z8_9SPHI</name>
<keyword evidence="2" id="KW-1185">Reference proteome</keyword>
<dbReference type="GO" id="GO:0016788">
    <property type="term" value="F:hydrolase activity, acting on ester bonds"/>
    <property type="evidence" value="ECO:0007669"/>
    <property type="project" value="InterPro"/>
</dbReference>
<evidence type="ECO:0008006" key="3">
    <source>
        <dbReference type="Google" id="ProtNLM"/>
    </source>
</evidence>
<accession>A0A8H9G3Z8</accession>
<dbReference type="Proteomes" id="UP000614460">
    <property type="component" value="Unassembled WGS sequence"/>
</dbReference>
<reference evidence="1" key="2">
    <citation type="submission" date="2020-09" db="EMBL/GenBank/DDBJ databases">
        <authorList>
            <person name="Sun Q."/>
            <person name="Zhou Y."/>
        </authorList>
    </citation>
    <scope>NUCLEOTIDE SEQUENCE</scope>
    <source>
        <strain evidence="1">CGMCC 1.15966</strain>
    </source>
</reference>
<proteinExistence type="predicted"/>
<dbReference type="CDD" id="cd10981">
    <property type="entry name" value="ZnPC_S1P1"/>
    <property type="match status" value="1"/>
</dbReference>
<dbReference type="Gene3D" id="1.10.575.10">
    <property type="entry name" value="P1 Nuclease"/>
    <property type="match status" value="1"/>
</dbReference>
<dbReference type="EMBL" id="BMKM01000012">
    <property type="protein sequence ID" value="GGE31689.1"/>
    <property type="molecule type" value="Genomic_DNA"/>
</dbReference>
<protein>
    <recommendedName>
        <fullName evidence="3">S1/P1 Nuclease</fullName>
    </recommendedName>
</protein>
<dbReference type="InterPro" id="IPR008947">
    <property type="entry name" value="PLipase_C/P1_nuclease_dom_sf"/>
</dbReference>
<gene>
    <name evidence="1" type="ORF">GCM10011516_31790</name>
</gene>
<evidence type="ECO:0000313" key="1">
    <source>
        <dbReference type="EMBL" id="GGE31689.1"/>
    </source>
</evidence>
<dbReference type="AlphaFoldDB" id="A0A8H9G3Z8"/>